<comment type="caution">
    <text evidence="2">The sequence shown here is derived from an EMBL/GenBank/DDBJ whole genome shotgun (WGS) entry which is preliminary data.</text>
</comment>
<evidence type="ECO:0000256" key="1">
    <source>
        <dbReference type="SAM" id="SignalP"/>
    </source>
</evidence>
<reference evidence="2" key="1">
    <citation type="submission" date="2021-02" db="EMBL/GenBank/DDBJ databases">
        <authorList>
            <person name="Palmer J.M."/>
        </authorList>
    </citation>
    <scope>NUCLEOTIDE SEQUENCE</scope>
    <source>
        <strain evidence="2">SCRP23</strain>
    </source>
</reference>
<name>A0A8T1WZV2_9STRA</name>
<sequence length="528" mass="57031">MPSLATAAFVSFLASTAALEPSIANQQSPTPSLLANAPSVVLHVTLKRQALEIHGHSEFDVYANPVVSIDNSSVFYDGYAEFLEGDVQFKYLFVGGIAYVVETNSSDPLSRATAQCFQSNIPFDSVIAALNEPTPIPSASVGDEAVACSTGNLFKTSFDGEDFALCASGASGFTAFGSEMDIEVKYMDHPVNISAPRLNNTSCPVVETSAFVMPTALALITGGDIPVSSSRNLKVAKHMEMGTSTCSCKSTPRPCIFFHGLGNENEEKELQDSSRHWGDMAKRAPCCTIVKYAALNTVDHGWTEPRLQQNFCDRALSMSDTSDAESSTIEDTIVVTHSMGGLVMSGALATGKCSFGDSATWVSLSAPMTGSMASDYLQDFCNDEISSFAMEIFELTGQCPMDPSRKSTMYQNEKYSSKELNAAYIAAQEAYRSNITTALCSNSYVGVFSKYQAISIIAGKSVPHKSPENDCLVEFQSCAFGLDASLFGNSFTDKFYMPELNHADTSFRTRDGLFKKSQKPAKWFECLL</sequence>
<evidence type="ECO:0008006" key="4">
    <source>
        <dbReference type="Google" id="ProtNLM"/>
    </source>
</evidence>
<dbReference type="AlphaFoldDB" id="A0A8T1WZV2"/>
<dbReference type="Proteomes" id="UP000693981">
    <property type="component" value="Unassembled WGS sequence"/>
</dbReference>
<evidence type="ECO:0000313" key="2">
    <source>
        <dbReference type="EMBL" id="KAG7398811.1"/>
    </source>
</evidence>
<keyword evidence="1" id="KW-0732">Signal</keyword>
<dbReference type="OrthoDB" id="95392at2759"/>
<proteinExistence type="predicted"/>
<accession>A0A8T1WZV2</accession>
<organism evidence="2 3">
    <name type="scientific">Phytophthora boehmeriae</name>
    <dbReference type="NCBI Taxonomy" id="109152"/>
    <lineage>
        <taxon>Eukaryota</taxon>
        <taxon>Sar</taxon>
        <taxon>Stramenopiles</taxon>
        <taxon>Oomycota</taxon>
        <taxon>Peronosporomycetes</taxon>
        <taxon>Peronosporales</taxon>
        <taxon>Peronosporaceae</taxon>
        <taxon>Phytophthora</taxon>
    </lineage>
</organism>
<feature type="chain" id="PRO_5035768865" description="GPI inositol-deacylase" evidence="1">
    <location>
        <begin position="19"/>
        <end position="528"/>
    </location>
</feature>
<feature type="signal peptide" evidence="1">
    <location>
        <begin position="1"/>
        <end position="18"/>
    </location>
</feature>
<gene>
    <name evidence="2" type="ORF">PHYBOEH_010443</name>
</gene>
<dbReference type="PANTHER" id="PTHR22538:SF1">
    <property type="entry name" value="VWFD DOMAIN-CONTAINING PROTEIN"/>
    <property type="match status" value="1"/>
</dbReference>
<keyword evidence="3" id="KW-1185">Reference proteome</keyword>
<dbReference type="PANTHER" id="PTHR22538">
    <property type="entry name" value="CILIA- AND FLAGELLA-ASSOCIATED PROTEIN 74"/>
    <property type="match status" value="1"/>
</dbReference>
<evidence type="ECO:0000313" key="3">
    <source>
        <dbReference type="Proteomes" id="UP000693981"/>
    </source>
</evidence>
<protein>
    <recommendedName>
        <fullName evidence="4">GPI inositol-deacylase</fullName>
    </recommendedName>
</protein>
<dbReference type="EMBL" id="JAGDFL010000071">
    <property type="protein sequence ID" value="KAG7398811.1"/>
    <property type="molecule type" value="Genomic_DNA"/>
</dbReference>